<dbReference type="SMART" id="SM00448">
    <property type="entry name" value="REC"/>
    <property type="match status" value="1"/>
</dbReference>
<evidence type="ECO:0000256" key="1">
    <source>
        <dbReference type="ARBA" id="ARBA00022553"/>
    </source>
</evidence>
<dbReference type="STRING" id="1839801.Dform_00353"/>
<dbReference type="RefSeq" id="WP_076003497.1">
    <property type="nucleotide sequence ID" value="NZ_CP018258.1"/>
</dbReference>
<dbReference type="KEGG" id="dfo:Dform_00353"/>
<dbReference type="PROSITE" id="PS51755">
    <property type="entry name" value="OMPR_PHOB"/>
    <property type="match status" value="1"/>
</dbReference>
<keyword evidence="5" id="KW-0804">Transcription</keyword>
<evidence type="ECO:0000259" key="9">
    <source>
        <dbReference type="PROSITE" id="PS51755"/>
    </source>
</evidence>
<evidence type="ECO:0000256" key="4">
    <source>
        <dbReference type="ARBA" id="ARBA00023125"/>
    </source>
</evidence>
<dbReference type="OrthoDB" id="9782655at2"/>
<feature type="domain" description="OmpR/PhoB-type" evidence="9">
    <location>
        <begin position="126"/>
        <end position="224"/>
    </location>
</feature>
<evidence type="ECO:0000256" key="2">
    <source>
        <dbReference type="ARBA" id="ARBA00023012"/>
    </source>
</evidence>
<protein>
    <submittedName>
        <fullName evidence="10">Two-component system response regulator, OmpR family</fullName>
    </submittedName>
</protein>
<dbReference type="PANTHER" id="PTHR48111:SF1">
    <property type="entry name" value="TWO-COMPONENT RESPONSE REGULATOR ORR33"/>
    <property type="match status" value="1"/>
</dbReference>
<dbReference type="InterPro" id="IPR036388">
    <property type="entry name" value="WH-like_DNA-bd_sf"/>
</dbReference>
<dbReference type="Pfam" id="PF00486">
    <property type="entry name" value="Trans_reg_C"/>
    <property type="match status" value="1"/>
</dbReference>
<dbReference type="GO" id="GO:0005829">
    <property type="term" value="C:cytosol"/>
    <property type="evidence" value="ECO:0007669"/>
    <property type="project" value="TreeGrafter"/>
</dbReference>
<organism evidence="10 11">
    <name type="scientific">Dehalogenimonas formicexedens</name>
    <dbReference type="NCBI Taxonomy" id="1839801"/>
    <lineage>
        <taxon>Bacteria</taxon>
        <taxon>Bacillati</taxon>
        <taxon>Chloroflexota</taxon>
        <taxon>Dehalococcoidia</taxon>
        <taxon>Dehalococcoidales</taxon>
        <taxon>Dehalococcoidaceae</taxon>
        <taxon>Dehalogenimonas</taxon>
    </lineage>
</organism>
<keyword evidence="1 6" id="KW-0597">Phosphoprotein</keyword>
<dbReference type="InterPro" id="IPR011006">
    <property type="entry name" value="CheY-like_superfamily"/>
</dbReference>
<dbReference type="Pfam" id="PF00072">
    <property type="entry name" value="Response_reg"/>
    <property type="match status" value="1"/>
</dbReference>
<evidence type="ECO:0000256" key="7">
    <source>
        <dbReference type="PROSITE-ProRule" id="PRU01091"/>
    </source>
</evidence>
<dbReference type="GO" id="GO:0000156">
    <property type="term" value="F:phosphorelay response regulator activity"/>
    <property type="evidence" value="ECO:0007669"/>
    <property type="project" value="TreeGrafter"/>
</dbReference>
<dbReference type="InterPro" id="IPR001789">
    <property type="entry name" value="Sig_transdc_resp-reg_receiver"/>
</dbReference>
<evidence type="ECO:0000256" key="6">
    <source>
        <dbReference type="PROSITE-ProRule" id="PRU00169"/>
    </source>
</evidence>
<dbReference type="EMBL" id="CP018258">
    <property type="protein sequence ID" value="APV43713.1"/>
    <property type="molecule type" value="Genomic_DNA"/>
</dbReference>
<dbReference type="CDD" id="cd00383">
    <property type="entry name" value="trans_reg_C"/>
    <property type="match status" value="1"/>
</dbReference>
<evidence type="ECO:0000313" key="11">
    <source>
        <dbReference type="Proteomes" id="UP000185934"/>
    </source>
</evidence>
<reference evidence="11" key="1">
    <citation type="submission" date="2016-11" db="EMBL/GenBank/DDBJ databases">
        <title>Dehalogenimonas formicexedens sp. nov., a chlorinated alkane respiring bacterium isolated from contaminated groundwater.</title>
        <authorList>
            <person name="Key T.A."/>
            <person name="Bowman K.S."/>
            <person name="Lee I."/>
            <person name="Chun J."/>
            <person name="Albuquerque L."/>
            <person name="da Costa M.S."/>
            <person name="Rainey F.A."/>
            <person name="Moe W.M."/>
        </authorList>
    </citation>
    <scope>NUCLEOTIDE SEQUENCE [LARGE SCALE GENOMIC DNA]</scope>
    <source>
        <strain evidence="11">NSZ-14</strain>
    </source>
</reference>
<dbReference type="SUPFAM" id="SSF52172">
    <property type="entry name" value="CheY-like"/>
    <property type="match status" value="1"/>
</dbReference>
<name>A0A1P8F5G9_9CHLR</name>
<dbReference type="Gene3D" id="1.10.10.10">
    <property type="entry name" value="Winged helix-like DNA-binding domain superfamily/Winged helix DNA-binding domain"/>
    <property type="match status" value="1"/>
</dbReference>
<dbReference type="Gene3D" id="3.40.50.2300">
    <property type="match status" value="1"/>
</dbReference>
<proteinExistence type="predicted"/>
<dbReference type="InterPro" id="IPR039420">
    <property type="entry name" value="WalR-like"/>
</dbReference>
<dbReference type="SMART" id="SM00862">
    <property type="entry name" value="Trans_reg_C"/>
    <property type="match status" value="1"/>
</dbReference>
<evidence type="ECO:0000256" key="3">
    <source>
        <dbReference type="ARBA" id="ARBA00023015"/>
    </source>
</evidence>
<sequence>MRVLIVENFQDDVIALVSTLKIPWPEVEITRCTSGTSGLAFIEKEQFDLFVIDLDLPDMSGFDFIESVFLYCSKPTIVIRKNLTGADIVRSLQLGADECFSKPFDPLSFIAKTQALIRRYSGKSQLGSMVIGKLRLDTDIHRAYVDGQEIALTRNENLLMHRLMQNYGQVTSYSSIERAIWGNFGGSGNNSALRGCVKRLKKKFPQDSSLRIVTEHGTGFKLVGIH</sequence>
<dbReference type="GO" id="GO:0000976">
    <property type="term" value="F:transcription cis-regulatory region binding"/>
    <property type="evidence" value="ECO:0007669"/>
    <property type="project" value="TreeGrafter"/>
</dbReference>
<accession>A0A1P8F5G9</accession>
<dbReference type="PROSITE" id="PS50110">
    <property type="entry name" value="RESPONSE_REGULATORY"/>
    <property type="match status" value="1"/>
</dbReference>
<evidence type="ECO:0000256" key="5">
    <source>
        <dbReference type="ARBA" id="ARBA00023163"/>
    </source>
</evidence>
<feature type="DNA-binding region" description="OmpR/PhoB-type" evidence="7">
    <location>
        <begin position="126"/>
        <end position="224"/>
    </location>
</feature>
<keyword evidence="4 7" id="KW-0238">DNA-binding</keyword>
<dbReference type="AlphaFoldDB" id="A0A1P8F5G9"/>
<evidence type="ECO:0000259" key="8">
    <source>
        <dbReference type="PROSITE" id="PS50110"/>
    </source>
</evidence>
<keyword evidence="11" id="KW-1185">Reference proteome</keyword>
<evidence type="ECO:0000313" key="10">
    <source>
        <dbReference type="EMBL" id="APV43713.1"/>
    </source>
</evidence>
<keyword evidence="3" id="KW-0805">Transcription regulation</keyword>
<dbReference type="PANTHER" id="PTHR48111">
    <property type="entry name" value="REGULATOR OF RPOS"/>
    <property type="match status" value="1"/>
</dbReference>
<keyword evidence="2" id="KW-0902">Two-component regulatory system</keyword>
<feature type="domain" description="Response regulatory" evidence="8">
    <location>
        <begin position="2"/>
        <end position="117"/>
    </location>
</feature>
<dbReference type="GO" id="GO:0006355">
    <property type="term" value="P:regulation of DNA-templated transcription"/>
    <property type="evidence" value="ECO:0007669"/>
    <property type="project" value="InterPro"/>
</dbReference>
<dbReference type="Proteomes" id="UP000185934">
    <property type="component" value="Chromosome"/>
</dbReference>
<dbReference type="InterPro" id="IPR001867">
    <property type="entry name" value="OmpR/PhoB-type_DNA-bd"/>
</dbReference>
<dbReference type="CDD" id="cd00156">
    <property type="entry name" value="REC"/>
    <property type="match status" value="1"/>
</dbReference>
<dbReference type="GO" id="GO:0032993">
    <property type="term" value="C:protein-DNA complex"/>
    <property type="evidence" value="ECO:0007669"/>
    <property type="project" value="TreeGrafter"/>
</dbReference>
<gene>
    <name evidence="10" type="ORF">Dform_00353</name>
</gene>
<feature type="modified residue" description="4-aspartylphosphate" evidence="6">
    <location>
        <position position="53"/>
    </location>
</feature>